<reference evidence="5" key="1">
    <citation type="journal article" date="2021" name="Proc. Natl. Acad. Sci. U.S.A.">
        <title>Three genomes in the algal genus Volvox reveal the fate of a haploid sex-determining region after a transition to homothallism.</title>
        <authorList>
            <person name="Yamamoto K."/>
            <person name="Hamaji T."/>
            <person name="Kawai-Toyooka H."/>
            <person name="Matsuzaki R."/>
            <person name="Takahashi F."/>
            <person name="Nishimura Y."/>
            <person name="Kawachi M."/>
            <person name="Noguchi H."/>
            <person name="Minakuchi Y."/>
            <person name="Umen J.G."/>
            <person name="Toyoda A."/>
            <person name="Nozaki H."/>
        </authorList>
    </citation>
    <scope>NUCLEOTIDE SEQUENCE</scope>
    <source>
        <strain evidence="5">NIES-3780</strain>
    </source>
</reference>
<dbReference type="PANTHER" id="PTHR24055">
    <property type="entry name" value="MITOGEN-ACTIVATED PROTEIN KINASE"/>
    <property type="match status" value="1"/>
</dbReference>
<evidence type="ECO:0000259" key="4">
    <source>
        <dbReference type="PROSITE" id="PS50011"/>
    </source>
</evidence>
<keyword evidence="1" id="KW-0547">Nucleotide-binding</keyword>
<dbReference type="InterPro" id="IPR000719">
    <property type="entry name" value="Prot_kinase_dom"/>
</dbReference>
<evidence type="ECO:0000256" key="1">
    <source>
        <dbReference type="ARBA" id="ARBA00022741"/>
    </source>
</evidence>
<dbReference type="EMBL" id="BNCO01000020">
    <property type="protein sequence ID" value="GIL55099.1"/>
    <property type="molecule type" value="Genomic_DNA"/>
</dbReference>
<dbReference type="Gene3D" id="3.30.200.20">
    <property type="entry name" value="Phosphorylase Kinase, domain 1"/>
    <property type="match status" value="1"/>
</dbReference>
<name>A0A8J4F3M1_9CHLO</name>
<dbReference type="AlphaFoldDB" id="A0A8J4F3M1"/>
<dbReference type="GO" id="GO:0004672">
    <property type="term" value="F:protein kinase activity"/>
    <property type="evidence" value="ECO:0007669"/>
    <property type="project" value="InterPro"/>
</dbReference>
<dbReference type="InterPro" id="IPR050117">
    <property type="entry name" value="MAPK"/>
</dbReference>
<evidence type="ECO:0000313" key="5">
    <source>
        <dbReference type="EMBL" id="GIL55099.1"/>
    </source>
</evidence>
<comment type="caution">
    <text evidence="5">The sequence shown here is derived from an EMBL/GenBank/DDBJ whole genome shotgun (WGS) entry which is preliminary data.</text>
</comment>
<dbReference type="SMART" id="SM00220">
    <property type="entry name" value="S_TKc"/>
    <property type="match status" value="1"/>
</dbReference>
<dbReference type="InterPro" id="IPR008271">
    <property type="entry name" value="Ser/Thr_kinase_AS"/>
</dbReference>
<dbReference type="Gene3D" id="1.10.510.10">
    <property type="entry name" value="Transferase(Phosphotransferase) domain 1"/>
    <property type="match status" value="1"/>
</dbReference>
<gene>
    <name evidence="5" type="ORF">Vafri_10716</name>
</gene>
<evidence type="ECO:0000256" key="2">
    <source>
        <dbReference type="ARBA" id="ARBA00022840"/>
    </source>
</evidence>
<organism evidence="5 6">
    <name type="scientific">Volvox africanus</name>
    <dbReference type="NCBI Taxonomy" id="51714"/>
    <lineage>
        <taxon>Eukaryota</taxon>
        <taxon>Viridiplantae</taxon>
        <taxon>Chlorophyta</taxon>
        <taxon>core chlorophytes</taxon>
        <taxon>Chlorophyceae</taxon>
        <taxon>CS clade</taxon>
        <taxon>Chlamydomonadales</taxon>
        <taxon>Volvocaceae</taxon>
        <taxon>Volvox</taxon>
    </lineage>
</organism>
<evidence type="ECO:0000256" key="3">
    <source>
        <dbReference type="SAM" id="MobiDB-lite"/>
    </source>
</evidence>
<dbReference type="PROSITE" id="PS50011">
    <property type="entry name" value="PROTEIN_KINASE_DOM"/>
    <property type="match status" value="1"/>
</dbReference>
<evidence type="ECO:0000313" key="6">
    <source>
        <dbReference type="Proteomes" id="UP000747399"/>
    </source>
</evidence>
<dbReference type="PROSITE" id="PS00108">
    <property type="entry name" value="PROTEIN_KINASE_ST"/>
    <property type="match status" value="1"/>
</dbReference>
<dbReference type="SUPFAM" id="SSF56112">
    <property type="entry name" value="Protein kinase-like (PK-like)"/>
    <property type="match status" value="1"/>
</dbReference>
<dbReference type="GO" id="GO:0005524">
    <property type="term" value="F:ATP binding"/>
    <property type="evidence" value="ECO:0007669"/>
    <property type="project" value="UniProtKB-KW"/>
</dbReference>
<keyword evidence="2" id="KW-0067">ATP-binding</keyword>
<keyword evidence="6" id="KW-1185">Reference proteome</keyword>
<dbReference type="InterPro" id="IPR011009">
    <property type="entry name" value="Kinase-like_dom_sf"/>
</dbReference>
<sequence length="891" mass="92312">MKDRSLNSFLRFELLGRNGAGANSTVFRCRDNASGELVAVKKIEGATLPQILQEAAIMRVCAHKHCVSLLEAHQGLASGVVYLIMEYVEHSLSRELLLNPRGLSLPRAKEIAFQLATALEIVHSKKVIHGDLKPANVLLTGQNGVKLCDFGSATSTFLSHRFAEADAADEARSAGSISPATSAFAGPAQSTTKVTAAASRWYCAPESLLGSASSAASDIWALGCIIGELITGKPLMPGGENELDQLCCIMAMVGRLSEAQEQLLRLLPREQRVKLDAARARGPLLDRIPKVAACPTLADVMKACLQPDPTCRPTAEMLQAMPFFEDLLQAKIASKESVAEAAYGAPGTVFVNEAVANEDMLIGPAISGNACRVSDGCGSRRTSSERMEVDSVAVGSGLMLDGTATCSPPVASEAQQGAQADTARASADTVAAGAPRPSGVQAAAPMRPVPRARVSALTATIRGNPFEGDGGYIDLMPQVLHLAAKWDEAHDREVLGPIAMAARRGSSTSPMELALYAPGYELPLLLPHPSGGAIAATSVAAIPTAATILPDQIPTGPACTTPIAAAAGGCGAVLSSTVAKLFLAAAAPMDCSPATPAETAGHCASEIARKLSLTLSTSVGAVPYLVKLSEMEPCSPPSGFCSGDIAAAAAAAASKATAPQMRSRAVINRSRRHHSRERCNVPTGFSVSSIPHSSLGSSATLVQRELAAACTIARPANMHRAAGHAARRSFADLSDLASVTECETLCCETPPEVKRRRGLLSRQSLLAGHLSQASADSMGSLATEASTSSLQHREPMLFGRTTIMPSGAQRLRRSSSGTGLVTNSPSQHGSGWRHLLPAGVHRVSQPRPIVAHSGGDAGGGAAVLKARGLASRVFGDIQNSAASDVSLGSLL</sequence>
<dbReference type="Proteomes" id="UP000747399">
    <property type="component" value="Unassembled WGS sequence"/>
</dbReference>
<feature type="domain" description="Protein kinase" evidence="4">
    <location>
        <begin position="12"/>
        <end position="324"/>
    </location>
</feature>
<dbReference type="Pfam" id="PF00069">
    <property type="entry name" value="Pkinase"/>
    <property type="match status" value="1"/>
</dbReference>
<protein>
    <recommendedName>
        <fullName evidence="4">Protein kinase domain-containing protein</fullName>
    </recommendedName>
</protein>
<proteinExistence type="predicted"/>
<accession>A0A8J4F3M1</accession>
<feature type="region of interest" description="Disordered" evidence="3">
    <location>
        <begin position="407"/>
        <end position="446"/>
    </location>
</feature>